<dbReference type="InterPro" id="IPR011009">
    <property type="entry name" value="Kinase-like_dom_sf"/>
</dbReference>
<evidence type="ECO:0000256" key="4">
    <source>
        <dbReference type="ARBA" id="ARBA00022777"/>
    </source>
</evidence>
<name>A0A9W6XM54_9STRA</name>
<evidence type="ECO:0000256" key="2">
    <source>
        <dbReference type="ARBA" id="ARBA00022679"/>
    </source>
</evidence>
<dbReference type="FunFam" id="1.10.510.10:FF:000753">
    <property type="entry name" value="CAMK/CAMKL protein kinase"/>
    <property type="match status" value="1"/>
</dbReference>
<dbReference type="GO" id="GO:0004674">
    <property type="term" value="F:protein serine/threonine kinase activity"/>
    <property type="evidence" value="ECO:0007669"/>
    <property type="project" value="UniProtKB-KW"/>
</dbReference>
<dbReference type="PANTHER" id="PTHR24345">
    <property type="entry name" value="SERINE/THREONINE-PROTEIN KINASE PLK"/>
    <property type="match status" value="1"/>
</dbReference>
<dbReference type="Proteomes" id="UP001165121">
    <property type="component" value="Unassembled WGS sequence"/>
</dbReference>
<dbReference type="GO" id="GO:0005524">
    <property type="term" value="F:ATP binding"/>
    <property type="evidence" value="ECO:0007669"/>
    <property type="project" value="UniProtKB-KW"/>
</dbReference>
<evidence type="ECO:0000259" key="6">
    <source>
        <dbReference type="PROSITE" id="PS50011"/>
    </source>
</evidence>
<evidence type="ECO:0000256" key="1">
    <source>
        <dbReference type="ARBA" id="ARBA00022527"/>
    </source>
</evidence>
<dbReference type="SUPFAM" id="SSF56112">
    <property type="entry name" value="Protein kinase-like (PK-like)"/>
    <property type="match status" value="1"/>
</dbReference>
<dbReference type="GO" id="GO:0005634">
    <property type="term" value="C:nucleus"/>
    <property type="evidence" value="ECO:0007669"/>
    <property type="project" value="TreeGrafter"/>
</dbReference>
<dbReference type="EMBL" id="BSXT01001324">
    <property type="protein sequence ID" value="GMF41242.1"/>
    <property type="molecule type" value="Genomic_DNA"/>
</dbReference>
<dbReference type="AlphaFoldDB" id="A0A9W6XM54"/>
<dbReference type="PROSITE" id="PS50011">
    <property type="entry name" value="PROTEIN_KINASE_DOM"/>
    <property type="match status" value="1"/>
</dbReference>
<evidence type="ECO:0000313" key="8">
    <source>
        <dbReference type="Proteomes" id="UP001165121"/>
    </source>
</evidence>
<keyword evidence="1" id="KW-0723">Serine/threonine-protein kinase</keyword>
<dbReference type="Gene3D" id="1.10.510.10">
    <property type="entry name" value="Transferase(Phosphotransferase) domain 1"/>
    <property type="match status" value="1"/>
</dbReference>
<keyword evidence="5" id="KW-0067">ATP-binding</keyword>
<accession>A0A9W6XM54</accession>
<keyword evidence="8" id="KW-1185">Reference proteome</keyword>
<evidence type="ECO:0000256" key="5">
    <source>
        <dbReference type="ARBA" id="ARBA00022840"/>
    </source>
</evidence>
<sequence length="336" mass="36766">MHCLNWPALLPAVATVPGPPKTRVTSSIASFVARPVSQLIATQEANDARQTCSMSTSHLQFRRKLGDALYGEVMECELHARVPVDEPLVVAVKCMSLSCAADVRSRFGPARVLDDPLQERRVAELLALSGGHRNVAAAYFHFQKGQWLYLVGELCTDGDLHTRLAADGPMDERNSMRIMTQICCGLDFLHRELGIAHRDLSLENVLLRDGECKISDFGLSVDAGARCSARVGKAYYMAPEVVAGRTYDPVKADVWSLGIMWFILLTGSPLISIASEHNKAFMELAQCGVGAVFEAWGFSNKLSAEVMELIAKMLSVDPADRISLHEVLEHPCLKSG</sequence>
<evidence type="ECO:0000313" key="7">
    <source>
        <dbReference type="EMBL" id="GMF41242.1"/>
    </source>
</evidence>
<gene>
    <name evidence="7" type="ORF">Pfra01_001296900</name>
</gene>
<dbReference type="Pfam" id="PF00069">
    <property type="entry name" value="Pkinase"/>
    <property type="match status" value="1"/>
</dbReference>
<protein>
    <submittedName>
        <fullName evidence="7">Unnamed protein product</fullName>
    </submittedName>
</protein>
<organism evidence="7 8">
    <name type="scientific">Phytophthora fragariaefolia</name>
    <dbReference type="NCBI Taxonomy" id="1490495"/>
    <lineage>
        <taxon>Eukaryota</taxon>
        <taxon>Sar</taxon>
        <taxon>Stramenopiles</taxon>
        <taxon>Oomycota</taxon>
        <taxon>Peronosporomycetes</taxon>
        <taxon>Peronosporales</taxon>
        <taxon>Peronosporaceae</taxon>
        <taxon>Phytophthora</taxon>
    </lineage>
</organism>
<comment type="caution">
    <text evidence="7">The sequence shown here is derived from an EMBL/GenBank/DDBJ whole genome shotgun (WGS) entry which is preliminary data.</text>
</comment>
<dbReference type="OrthoDB" id="10252171at2759"/>
<keyword evidence="4" id="KW-0418">Kinase</keyword>
<feature type="domain" description="Protein kinase" evidence="6">
    <location>
        <begin position="59"/>
        <end position="333"/>
    </location>
</feature>
<evidence type="ECO:0000256" key="3">
    <source>
        <dbReference type="ARBA" id="ARBA00022741"/>
    </source>
</evidence>
<dbReference type="PANTHER" id="PTHR24345:SF91">
    <property type="entry name" value="SERINE_THREONINE-PROTEIN KINASE PLK4"/>
    <property type="match status" value="1"/>
</dbReference>
<keyword evidence="3" id="KW-0547">Nucleotide-binding</keyword>
<dbReference type="InterPro" id="IPR000719">
    <property type="entry name" value="Prot_kinase_dom"/>
</dbReference>
<proteinExistence type="predicted"/>
<keyword evidence="2" id="KW-0808">Transferase</keyword>
<reference evidence="7" key="1">
    <citation type="submission" date="2023-04" db="EMBL/GenBank/DDBJ databases">
        <title>Phytophthora fragariaefolia NBRC 109709.</title>
        <authorList>
            <person name="Ichikawa N."/>
            <person name="Sato H."/>
            <person name="Tonouchi N."/>
        </authorList>
    </citation>
    <scope>NUCLEOTIDE SEQUENCE</scope>
    <source>
        <strain evidence="7">NBRC 109709</strain>
    </source>
</reference>